<protein>
    <submittedName>
        <fullName evidence="1">Uncharacterized protein</fullName>
    </submittedName>
</protein>
<accession>A0ABU0MFY3</accession>
<organism evidence="1 2">
    <name type="scientific">Azospirillum picis</name>
    <dbReference type="NCBI Taxonomy" id="488438"/>
    <lineage>
        <taxon>Bacteria</taxon>
        <taxon>Pseudomonadati</taxon>
        <taxon>Pseudomonadota</taxon>
        <taxon>Alphaproteobacteria</taxon>
        <taxon>Rhodospirillales</taxon>
        <taxon>Azospirillaceae</taxon>
        <taxon>Azospirillum</taxon>
    </lineage>
</organism>
<gene>
    <name evidence="1" type="ORF">QO018_001186</name>
</gene>
<keyword evidence="2" id="KW-1185">Reference proteome</keyword>
<comment type="caution">
    <text evidence="1">The sequence shown here is derived from an EMBL/GenBank/DDBJ whole genome shotgun (WGS) entry which is preliminary data.</text>
</comment>
<dbReference type="EMBL" id="JAUSVU010000003">
    <property type="protein sequence ID" value="MDQ0532342.1"/>
    <property type="molecule type" value="Genomic_DNA"/>
</dbReference>
<name>A0ABU0MFY3_9PROT</name>
<evidence type="ECO:0000313" key="1">
    <source>
        <dbReference type="EMBL" id="MDQ0532342.1"/>
    </source>
</evidence>
<sequence length="65" mass="7144">MSMLSLHHGDHHIRHEASPTHGVGTFVADWFEATPAALLVRPVGSLLADWMRATPIAILARALRH</sequence>
<reference evidence="1 2" key="1">
    <citation type="submission" date="2023-07" db="EMBL/GenBank/DDBJ databases">
        <title>Genomic Encyclopedia of Type Strains, Phase IV (KMG-IV): sequencing the most valuable type-strain genomes for metagenomic binning, comparative biology and taxonomic classification.</title>
        <authorList>
            <person name="Goeker M."/>
        </authorList>
    </citation>
    <scope>NUCLEOTIDE SEQUENCE [LARGE SCALE GENOMIC DNA]</scope>
    <source>
        <strain evidence="1 2">DSM 19922</strain>
    </source>
</reference>
<evidence type="ECO:0000313" key="2">
    <source>
        <dbReference type="Proteomes" id="UP001244552"/>
    </source>
</evidence>
<dbReference type="Proteomes" id="UP001244552">
    <property type="component" value="Unassembled WGS sequence"/>
</dbReference>
<proteinExistence type="predicted"/>
<dbReference type="RefSeq" id="WP_209979957.1">
    <property type="nucleotide sequence ID" value="NZ_JAGINO010000003.1"/>
</dbReference>